<dbReference type="RefSeq" id="WP_210037985.1">
    <property type="nucleotide sequence ID" value="NZ_JBHLVU010000022.1"/>
</dbReference>
<comment type="caution">
    <text evidence="1">The sequence shown here is derived from an EMBL/GenBank/DDBJ whole genome shotgun (WGS) entry which is preliminary data.</text>
</comment>
<accession>A0ABS7CAR2</accession>
<reference evidence="1 2" key="1">
    <citation type="submission" date="2021-07" db="EMBL/GenBank/DDBJ databases">
        <title>Paenibacillus radiodurans sp. nov., isolated from the southeastern edge of Tengger Desert.</title>
        <authorList>
            <person name="Zhang G."/>
        </authorList>
    </citation>
    <scope>NUCLEOTIDE SEQUENCE [LARGE SCALE GENOMIC DNA]</scope>
    <source>
        <strain evidence="1 2">CCM 7311</strain>
    </source>
</reference>
<protein>
    <submittedName>
        <fullName evidence="1">Anti-repressor SinI family protein</fullName>
    </submittedName>
</protein>
<dbReference type="SUPFAM" id="SSF47406">
    <property type="entry name" value="SinR repressor dimerisation domain-like"/>
    <property type="match status" value="1"/>
</dbReference>
<dbReference type="InterPro" id="IPR036281">
    <property type="entry name" value="SinR/SinI_dimer_dom_sf"/>
</dbReference>
<evidence type="ECO:0000313" key="1">
    <source>
        <dbReference type="EMBL" id="MBW7457994.1"/>
    </source>
</evidence>
<proteinExistence type="predicted"/>
<name>A0ABS7CAR2_9BACL</name>
<evidence type="ECO:0000313" key="2">
    <source>
        <dbReference type="Proteomes" id="UP001519887"/>
    </source>
</evidence>
<gene>
    <name evidence="1" type="ORF">K0U00_28530</name>
</gene>
<dbReference type="EMBL" id="JAHZIK010001034">
    <property type="protein sequence ID" value="MBW7457994.1"/>
    <property type="molecule type" value="Genomic_DNA"/>
</dbReference>
<keyword evidence="2" id="KW-1185">Reference proteome</keyword>
<sequence>MQPAEFGAEEMVMALAERIRKDNLDKEWVELIMIARAMGLDREVIRGVLSALPKLENGTFPKEENTST</sequence>
<organism evidence="1 2">
    <name type="scientific">Paenibacillus sepulcri</name>
    <dbReference type="NCBI Taxonomy" id="359917"/>
    <lineage>
        <taxon>Bacteria</taxon>
        <taxon>Bacillati</taxon>
        <taxon>Bacillota</taxon>
        <taxon>Bacilli</taxon>
        <taxon>Bacillales</taxon>
        <taxon>Paenibacillaceae</taxon>
        <taxon>Paenibacillus</taxon>
    </lineage>
</organism>
<dbReference type="Proteomes" id="UP001519887">
    <property type="component" value="Unassembled WGS sequence"/>
</dbReference>